<keyword evidence="1" id="KW-0812">Transmembrane</keyword>
<name>A0A5Q4BLD8_9PEZI</name>
<dbReference type="EMBL" id="PUHP01000836">
    <property type="protein sequence ID" value="TQN67782.1"/>
    <property type="molecule type" value="Genomic_DNA"/>
</dbReference>
<reference evidence="2 3" key="1">
    <citation type="journal article" date="2019" name="Sci. Rep.">
        <title>Colletotrichum shisoi sp. nov., an anthracnose pathogen of Perilla frutescens in Japan: molecular phylogenetic, morphological and genomic evidence.</title>
        <authorList>
            <person name="Gan P."/>
            <person name="Tsushima A."/>
            <person name="Hiroyama R."/>
            <person name="Narusaka M."/>
            <person name="Takano Y."/>
            <person name="Narusaka Y."/>
            <person name="Kawaradani M."/>
            <person name="Damm U."/>
            <person name="Shirasu K."/>
        </authorList>
    </citation>
    <scope>NUCLEOTIDE SEQUENCE [LARGE SCALE GENOMIC DNA]</scope>
    <source>
        <strain evidence="2 3">PG-2018a</strain>
    </source>
</reference>
<evidence type="ECO:0000313" key="2">
    <source>
        <dbReference type="EMBL" id="TQN67782.1"/>
    </source>
</evidence>
<organism evidence="2 3">
    <name type="scientific">Colletotrichum shisoi</name>
    <dbReference type="NCBI Taxonomy" id="2078593"/>
    <lineage>
        <taxon>Eukaryota</taxon>
        <taxon>Fungi</taxon>
        <taxon>Dikarya</taxon>
        <taxon>Ascomycota</taxon>
        <taxon>Pezizomycotina</taxon>
        <taxon>Sordariomycetes</taxon>
        <taxon>Hypocreomycetidae</taxon>
        <taxon>Glomerellales</taxon>
        <taxon>Glomerellaceae</taxon>
        <taxon>Colletotrichum</taxon>
        <taxon>Colletotrichum destructivum species complex</taxon>
    </lineage>
</organism>
<protein>
    <submittedName>
        <fullName evidence="2">Uncharacterized protein</fullName>
    </submittedName>
</protein>
<keyword evidence="3" id="KW-1185">Reference proteome</keyword>
<evidence type="ECO:0000313" key="3">
    <source>
        <dbReference type="Proteomes" id="UP000326340"/>
    </source>
</evidence>
<sequence length="371" mass="39048">MPAPTLSGTTIINLGPLTSWTATASCAATTAPPVALALAAVESVVYLSQTCDVDGPVVNDCFPSAGAVNSLYHARKGGPERFNFLVHHSPAYECPSGWATVAYGVRDEASSHSLSGIFADPTVTRTNRLVYATSVSTEVTTVTQGMPMFEPPQNLFMSAMEPSETVILCCPRSVAVVSVVFVVFIFVFVFVFVSFSRSTPARVPFFTDTDNSGYKVGLVGGNCYSRVPREAYTATTGCQIKYVNEETILMKPVERTFTYHGRVVTGSAWSVGDESVEYVGTTMVVDESTRTLYEAILYTPAITMVNRGSAAAAAETSLVAIASATPASTATGPAPWPSTGSGSRRAPSAKGVTLLVWGIALLAGVALMAPV</sequence>
<accession>A0A5Q4BLD8</accession>
<dbReference type="OrthoDB" id="5429716at2759"/>
<keyword evidence="1" id="KW-1133">Transmembrane helix</keyword>
<dbReference type="AlphaFoldDB" id="A0A5Q4BLD8"/>
<dbReference type="Proteomes" id="UP000326340">
    <property type="component" value="Unassembled WGS sequence"/>
</dbReference>
<keyword evidence="1" id="KW-0472">Membrane</keyword>
<proteinExistence type="predicted"/>
<feature type="transmembrane region" description="Helical" evidence="1">
    <location>
        <begin position="351"/>
        <end position="369"/>
    </location>
</feature>
<feature type="transmembrane region" description="Helical" evidence="1">
    <location>
        <begin position="174"/>
        <end position="195"/>
    </location>
</feature>
<comment type="caution">
    <text evidence="2">The sequence shown here is derived from an EMBL/GenBank/DDBJ whole genome shotgun (WGS) entry which is preliminary data.</text>
</comment>
<gene>
    <name evidence="2" type="ORF">CSHISOI_07691</name>
</gene>
<evidence type="ECO:0000256" key="1">
    <source>
        <dbReference type="SAM" id="Phobius"/>
    </source>
</evidence>